<dbReference type="InterPro" id="IPR042097">
    <property type="entry name" value="Aminopeptidase_N-like_N_sf"/>
</dbReference>
<accession>A0A9D4EJJ0</accession>
<comment type="similarity">
    <text evidence="2 17">Belongs to the peptidase M1 family.</text>
</comment>
<evidence type="ECO:0000256" key="4">
    <source>
        <dbReference type="ARBA" id="ARBA00022670"/>
    </source>
</evidence>
<dbReference type="GO" id="GO:0006508">
    <property type="term" value="P:proteolysis"/>
    <property type="evidence" value="ECO:0007669"/>
    <property type="project" value="UniProtKB-KW"/>
</dbReference>
<dbReference type="InterPro" id="IPR050344">
    <property type="entry name" value="Peptidase_M1_aminopeptidases"/>
</dbReference>
<organism evidence="21 22">
    <name type="scientific">Dreissena polymorpha</name>
    <name type="common">Zebra mussel</name>
    <name type="synonym">Mytilus polymorpha</name>
    <dbReference type="NCBI Taxonomy" id="45954"/>
    <lineage>
        <taxon>Eukaryota</taxon>
        <taxon>Metazoa</taxon>
        <taxon>Spiralia</taxon>
        <taxon>Lophotrochozoa</taxon>
        <taxon>Mollusca</taxon>
        <taxon>Bivalvia</taxon>
        <taxon>Autobranchia</taxon>
        <taxon>Heteroconchia</taxon>
        <taxon>Euheterodonta</taxon>
        <taxon>Imparidentia</taxon>
        <taxon>Neoheterodontei</taxon>
        <taxon>Myida</taxon>
        <taxon>Dreissenoidea</taxon>
        <taxon>Dreissenidae</taxon>
        <taxon>Dreissena</taxon>
    </lineage>
</organism>
<dbReference type="InterPro" id="IPR045357">
    <property type="entry name" value="Aminopeptidase_N-like_N"/>
</dbReference>
<feature type="domain" description="ERAP1-like C-terminal" evidence="19">
    <location>
        <begin position="616"/>
        <end position="931"/>
    </location>
</feature>
<keyword evidence="4 17" id="KW-0645">Protease</keyword>
<dbReference type="EMBL" id="JAIWYP010000008">
    <property type="protein sequence ID" value="KAH3779696.1"/>
    <property type="molecule type" value="Genomic_DNA"/>
</dbReference>
<evidence type="ECO:0000256" key="14">
    <source>
        <dbReference type="PIRSR" id="PIRSR634016-1"/>
    </source>
</evidence>
<dbReference type="Gene3D" id="1.10.390.10">
    <property type="entry name" value="Neutral Protease Domain 2"/>
    <property type="match status" value="1"/>
</dbReference>
<evidence type="ECO:0000259" key="20">
    <source>
        <dbReference type="Pfam" id="PF17900"/>
    </source>
</evidence>
<dbReference type="Gene3D" id="1.25.50.20">
    <property type="match status" value="1"/>
</dbReference>
<feature type="binding site" evidence="15">
    <location>
        <position position="376"/>
    </location>
    <ligand>
        <name>Zn(2+)</name>
        <dbReference type="ChEBI" id="CHEBI:29105"/>
        <note>catalytic</note>
    </ligand>
</feature>
<evidence type="ECO:0000256" key="1">
    <source>
        <dbReference type="ARBA" id="ARBA00004606"/>
    </source>
</evidence>
<evidence type="ECO:0000256" key="6">
    <source>
        <dbReference type="ARBA" id="ARBA00022723"/>
    </source>
</evidence>
<reference evidence="21" key="2">
    <citation type="submission" date="2020-11" db="EMBL/GenBank/DDBJ databases">
        <authorList>
            <person name="McCartney M.A."/>
            <person name="Auch B."/>
            <person name="Kono T."/>
            <person name="Mallez S."/>
            <person name="Becker A."/>
            <person name="Gohl D.M."/>
            <person name="Silverstein K.A.T."/>
            <person name="Koren S."/>
            <person name="Bechman K.B."/>
            <person name="Herman A."/>
            <person name="Abrahante J.E."/>
            <person name="Garbe J."/>
        </authorList>
    </citation>
    <scope>NUCLEOTIDE SEQUENCE</scope>
    <source>
        <strain evidence="21">Duluth1</strain>
        <tissue evidence="21">Whole animal</tissue>
    </source>
</reference>
<dbReference type="PRINTS" id="PR00756">
    <property type="entry name" value="ALADIPTASE"/>
</dbReference>
<keyword evidence="9" id="KW-0735">Signal-anchor</keyword>
<keyword evidence="22" id="KW-1185">Reference proteome</keyword>
<evidence type="ECO:0000256" key="9">
    <source>
        <dbReference type="ARBA" id="ARBA00022968"/>
    </source>
</evidence>
<feature type="domain" description="Peptidase M1 membrane alanine aminopeptidase" evidence="18">
    <location>
        <begin position="303"/>
        <end position="526"/>
    </location>
</feature>
<dbReference type="GO" id="GO:0043171">
    <property type="term" value="P:peptide catabolic process"/>
    <property type="evidence" value="ECO:0007669"/>
    <property type="project" value="TreeGrafter"/>
</dbReference>
<evidence type="ECO:0000256" key="7">
    <source>
        <dbReference type="ARBA" id="ARBA00022801"/>
    </source>
</evidence>
<feature type="domain" description="Aminopeptidase N-like N-terminal" evidence="20">
    <location>
        <begin position="74"/>
        <end position="265"/>
    </location>
</feature>
<evidence type="ECO:0000259" key="19">
    <source>
        <dbReference type="Pfam" id="PF11838"/>
    </source>
</evidence>
<dbReference type="Pfam" id="PF17900">
    <property type="entry name" value="Peptidase_M1_N"/>
    <property type="match status" value="1"/>
</dbReference>
<dbReference type="PANTHER" id="PTHR11533">
    <property type="entry name" value="PROTEASE M1 ZINC METALLOPROTEASE"/>
    <property type="match status" value="1"/>
</dbReference>
<dbReference type="GO" id="GO:0005615">
    <property type="term" value="C:extracellular space"/>
    <property type="evidence" value="ECO:0007669"/>
    <property type="project" value="TreeGrafter"/>
</dbReference>
<dbReference type="InterPro" id="IPR034016">
    <property type="entry name" value="M1_APN-typ"/>
</dbReference>
<evidence type="ECO:0000256" key="15">
    <source>
        <dbReference type="PIRSR" id="PIRSR634016-3"/>
    </source>
</evidence>
<evidence type="ECO:0000313" key="21">
    <source>
        <dbReference type="EMBL" id="KAH3779696.1"/>
    </source>
</evidence>
<dbReference type="Pfam" id="PF01433">
    <property type="entry name" value="Peptidase_M1"/>
    <property type="match status" value="1"/>
</dbReference>
<proteinExistence type="inferred from homology"/>
<dbReference type="CDD" id="cd09601">
    <property type="entry name" value="M1_APN-Q_like"/>
    <property type="match status" value="1"/>
</dbReference>
<evidence type="ECO:0000256" key="11">
    <source>
        <dbReference type="ARBA" id="ARBA00023049"/>
    </source>
</evidence>
<gene>
    <name evidence="21" type="ORF">DPMN_157501</name>
</gene>
<evidence type="ECO:0000256" key="12">
    <source>
        <dbReference type="ARBA" id="ARBA00023136"/>
    </source>
</evidence>
<dbReference type="Proteomes" id="UP000828390">
    <property type="component" value="Unassembled WGS sequence"/>
</dbReference>
<evidence type="ECO:0000256" key="13">
    <source>
        <dbReference type="ARBA" id="ARBA00023180"/>
    </source>
</evidence>
<dbReference type="GO" id="GO:0005737">
    <property type="term" value="C:cytoplasm"/>
    <property type="evidence" value="ECO:0007669"/>
    <property type="project" value="TreeGrafter"/>
</dbReference>
<dbReference type="AlphaFoldDB" id="A0A9D4EJJ0"/>
<keyword evidence="7 17" id="KW-0378">Hydrolase</keyword>
<comment type="caution">
    <text evidence="21">The sequence shown here is derived from an EMBL/GenBank/DDBJ whole genome shotgun (WGS) entry which is preliminary data.</text>
</comment>
<feature type="transmembrane region" description="Helical" evidence="17">
    <location>
        <begin position="7"/>
        <end position="29"/>
    </location>
</feature>
<dbReference type="InterPro" id="IPR001930">
    <property type="entry name" value="Peptidase_M1"/>
</dbReference>
<dbReference type="PANTHER" id="PTHR11533:SF294">
    <property type="entry name" value="THYROTROPIN-RELEASING HORMONE-DEGRADING ECTOENZYME"/>
    <property type="match status" value="1"/>
</dbReference>
<dbReference type="FunFam" id="2.60.40.1730:FF:000012">
    <property type="entry name" value="Aminopeptidase N"/>
    <property type="match status" value="1"/>
</dbReference>
<dbReference type="EC" id="3.4.11.-" evidence="17"/>
<keyword evidence="8 15" id="KW-0862">Zinc</keyword>
<keyword evidence="3 17" id="KW-0031">Aminopeptidase</keyword>
<keyword evidence="6 15" id="KW-0479">Metal-binding</keyword>
<comment type="subcellular location">
    <subcellularLocation>
        <location evidence="1">Membrane</location>
        <topology evidence="1">Single-pass type II membrane protein</topology>
    </subcellularLocation>
</comment>
<evidence type="ECO:0000313" key="22">
    <source>
        <dbReference type="Proteomes" id="UP000828390"/>
    </source>
</evidence>
<evidence type="ECO:0000256" key="8">
    <source>
        <dbReference type="ARBA" id="ARBA00022833"/>
    </source>
</evidence>
<dbReference type="InterPro" id="IPR027268">
    <property type="entry name" value="Peptidase_M4/M1_CTD_sf"/>
</dbReference>
<dbReference type="SUPFAM" id="SSF63737">
    <property type="entry name" value="Leukotriene A4 hydrolase N-terminal domain"/>
    <property type="match status" value="1"/>
</dbReference>
<feature type="site" description="Transition state stabilizer" evidence="16">
    <location>
        <position position="465"/>
    </location>
</feature>
<evidence type="ECO:0000256" key="10">
    <source>
        <dbReference type="ARBA" id="ARBA00022989"/>
    </source>
</evidence>
<dbReference type="InterPro" id="IPR014782">
    <property type="entry name" value="Peptidase_M1_dom"/>
</dbReference>
<keyword evidence="13" id="KW-0325">Glycoprotein</keyword>
<dbReference type="SUPFAM" id="SSF55486">
    <property type="entry name" value="Metalloproteases ('zincins'), catalytic domain"/>
    <property type="match status" value="1"/>
</dbReference>
<evidence type="ECO:0000256" key="17">
    <source>
        <dbReference type="RuleBase" id="RU364040"/>
    </source>
</evidence>
<keyword evidence="11 17" id="KW-0482">Metalloprotease</keyword>
<dbReference type="Pfam" id="PF11838">
    <property type="entry name" value="ERAP1_C"/>
    <property type="match status" value="1"/>
</dbReference>
<dbReference type="GO" id="GO:0042277">
    <property type="term" value="F:peptide binding"/>
    <property type="evidence" value="ECO:0007669"/>
    <property type="project" value="TreeGrafter"/>
</dbReference>
<protein>
    <recommendedName>
        <fullName evidence="17">Aminopeptidase</fullName>
        <ecNumber evidence="17">3.4.11.-</ecNumber>
    </recommendedName>
</protein>
<evidence type="ECO:0000256" key="2">
    <source>
        <dbReference type="ARBA" id="ARBA00010136"/>
    </source>
</evidence>
<dbReference type="FunFam" id="2.60.40.1910:FF:000006">
    <property type="entry name" value="Aminopeptidase"/>
    <property type="match status" value="1"/>
</dbReference>
<sequence>MEKKTVVLPTLFVVMFLAVIGSSVLFYYFGLSNAVCHNGTSSSTQVPSTEAAILIENNRTVPYHHGRLPRHLKPVLYKIEVFPNIYLKNPDQFSFVGKMWLQFQCLEQGNNITLNVDQLKIADIEVGRLNTSQGLIQVLNFAVDTEWQFLTIFINQDFLPGNNYYVEINYNGPLKSDYTGLYVSTIPHRTRNQHVAATQFSPTDARKAFPCFDEPDRKARFEITIIRRADMVSLSNMPKDSERRLMSGAFVADAYQTSPVMSTYLVAFAVGDLSSLSIEATSVLNFTSWASIENIDKTRAMVEFGANVLKFYEGHFEIPFPLPKQDMLVVPETAVGAMENWGLIIFKEDRICYDDRYYSEFAWMDAMTTVAHELAHQWFGNLATPNWWGNLFLKEAFATYFELVAMQNVLVAAVNSSDYYNFPDYFTINTMHPIFETDGLMTSHPVHMSLSDSTEIKQVFDSISYLKGASLIRMMEFFLGPSHFLNGLKLYLQRYEYSNADHDGFFASMESDPKGSPNVGEIMRTWVLQPNYPVVHVTQIRPGYLRITQSRFLNDLTKTNTTNSTNEKLRWTIPFTYTTDVEANFTVSNSKIIWLEREETFIIDKGLPDLTRDGHWLIGNVQQKGYYRVNYGPDIWGHIAQYLIYDHSRIHKLNRAQIINDAFSLSKAKLMPLETALSLFEYLLFEDDYVPWSAAISELKTIARLVHATPLDSKFKIFANNVIKYALVNSANSQGTFSNKLLYAKLFAIGCKFLNPSCVTNSRAWYGAFRERVIPLPLNIRPAILCTVMKRANVSEWEFIVGRYNASLNTDERQAYLYGMTCAEDPAVQDRLIRLTQDSSTMKGPEAVRALTDLAANPTAIDKVWNHLTTNWCHFLERFAGSLFQLSRLVSGVTAEFTTHEQVADLKNFLARTSNLGTARRAFEQGLEAARDNARWVEAHYETLNTWLYTMLAKHELVFA</sequence>
<keyword evidence="10 17" id="KW-1133">Transmembrane helix</keyword>
<evidence type="ECO:0000256" key="5">
    <source>
        <dbReference type="ARBA" id="ARBA00022692"/>
    </source>
</evidence>
<feature type="binding site" evidence="15">
    <location>
        <position position="395"/>
    </location>
    <ligand>
        <name>Zn(2+)</name>
        <dbReference type="ChEBI" id="CHEBI:29105"/>
        <note>catalytic</note>
    </ligand>
</feature>
<comment type="cofactor">
    <cofactor evidence="15 17">
        <name>Zn(2+)</name>
        <dbReference type="ChEBI" id="CHEBI:29105"/>
    </cofactor>
    <text evidence="15 17">Binds 1 zinc ion per subunit.</text>
</comment>
<dbReference type="Gene3D" id="2.60.40.1910">
    <property type="match status" value="1"/>
</dbReference>
<dbReference type="GO" id="GO:0016020">
    <property type="term" value="C:membrane"/>
    <property type="evidence" value="ECO:0007669"/>
    <property type="project" value="UniProtKB-SubCell"/>
</dbReference>
<name>A0A9D4EJJ0_DREPO</name>
<keyword evidence="12 17" id="KW-0472">Membrane</keyword>
<evidence type="ECO:0000256" key="16">
    <source>
        <dbReference type="PIRSR" id="PIRSR634016-4"/>
    </source>
</evidence>
<feature type="active site" description="Proton acceptor" evidence="14">
    <location>
        <position position="373"/>
    </location>
</feature>
<dbReference type="GO" id="GO:0008270">
    <property type="term" value="F:zinc ion binding"/>
    <property type="evidence" value="ECO:0007669"/>
    <property type="project" value="UniProtKB-UniRule"/>
</dbReference>
<keyword evidence="5 17" id="KW-0812">Transmembrane</keyword>
<feature type="binding site" evidence="15">
    <location>
        <position position="372"/>
    </location>
    <ligand>
        <name>Zn(2+)</name>
        <dbReference type="ChEBI" id="CHEBI:29105"/>
        <note>catalytic</note>
    </ligand>
</feature>
<dbReference type="Gene3D" id="2.60.40.1730">
    <property type="entry name" value="tricorn interacting facor f3 domain"/>
    <property type="match status" value="1"/>
</dbReference>
<dbReference type="InterPro" id="IPR024571">
    <property type="entry name" value="ERAP1-like_C_dom"/>
</dbReference>
<reference evidence="21" key="1">
    <citation type="journal article" date="2019" name="bioRxiv">
        <title>The Genome of the Zebra Mussel, Dreissena polymorpha: A Resource for Invasive Species Research.</title>
        <authorList>
            <person name="McCartney M.A."/>
            <person name="Auch B."/>
            <person name="Kono T."/>
            <person name="Mallez S."/>
            <person name="Zhang Y."/>
            <person name="Obille A."/>
            <person name="Becker A."/>
            <person name="Abrahante J.E."/>
            <person name="Garbe J."/>
            <person name="Badalamenti J.P."/>
            <person name="Herman A."/>
            <person name="Mangelson H."/>
            <person name="Liachko I."/>
            <person name="Sullivan S."/>
            <person name="Sone E.D."/>
            <person name="Koren S."/>
            <person name="Silverstein K.A.T."/>
            <person name="Beckman K.B."/>
            <person name="Gohl D.M."/>
        </authorList>
    </citation>
    <scope>NUCLEOTIDE SEQUENCE</scope>
    <source>
        <strain evidence="21">Duluth1</strain>
        <tissue evidence="21">Whole animal</tissue>
    </source>
</reference>
<evidence type="ECO:0000256" key="3">
    <source>
        <dbReference type="ARBA" id="ARBA00022438"/>
    </source>
</evidence>
<dbReference type="GO" id="GO:0070006">
    <property type="term" value="F:metalloaminopeptidase activity"/>
    <property type="evidence" value="ECO:0007669"/>
    <property type="project" value="TreeGrafter"/>
</dbReference>
<dbReference type="FunFam" id="1.10.390.10:FF:000006">
    <property type="entry name" value="Puromycin-sensitive aminopeptidase"/>
    <property type="match status" value="1"/>
</dbReference>
<evidence type="ECO:0000259" key="18">
    <source>
        <dbReference type="Pfam" id="PF01433"/>
    </source>
</evidence>